<evidence type="ECO:0000313" key="1">
    <source>
        <dbReference type="EMBL" id="GAA4700813.1"/>
    </source>
</evidence>
<protein>
    <submittedName>
        <fullName evidence="1">Uncharacterized protein</fullName>
    </submittedName>
</protein>
<comment type="caution">
    <text evidence="1">The sequence shown here is derived from an EMBL/GenBank/DDBJ whole genome shotgun (WGS) entry which is preliminary data.</text>
</comment>
<name>A0ABP8X903_9PSEU</name>
<evidence type="ECO:0000313" key="2">
    <source>
        <dbReference type="Proteomes" id="UP001500325"/>
    </source>
</evidence>
<dbReference type="EMBL" id="BAABIC010000016">
    <property type="protein sequence ID" value="GAA4700813.1"/>
    <property type="molecule type" value="Genomic_DNA"/>
</dbReference>
<accession>A0ABP8X903</accession>
<organism evidence="1 2">
    <name type="scientific">Pseudonocardia yuanmonensis</name>
    <dbReference type="NCBI Taxonomy" id="1095914"/>
    <lineage>
        <taxon>Bacteria</taxon>
        <taxon>Bacillati</taxon>
        <taxon>Actinomycetota</taxon>
        <taxon>Actinomycetes</taxon>
        <taxon>Pseudonocardiales</taxon>
        <taxon>Pseudonocardiaceae</taxon>
        <taxon>Pseudonocardia</taxon>
    </lineage>
</organism>
<dbReference type="Proteomes" id="UP001500325">
    <property type="component" value="Unassembled WGS sequence"/>
</dbReference>
<reference evidence="2" key="1">
    <citation type="journal article" date="2019" name="Int. J. Syst. Evol. Microbiol.">
        <title>The Global Catalogue of Microorganisms (GCM) 10K type strain sequencing project: providing services to taxonomists for standard genome sequencing and annotation.</title>
        <authorList>
            <consortium name="The Broad Institute Genomics Platform"/>
            <consortium name="The Broad Institute Genome Sequencing Center for Infectious Disease"/>
            <person name="Wu L."/>
            <person name="Ma J."/>
        </authorList>
    </citation>
    <scope>NUCLEOTIDE SEQUENCE [LARGE SCALE GENOMIC DNA]</scope>
    <source>
        <strain evidence="2">JCM 18055</strain>
    </source>
</reference>
<gene>
    <name evidence="1" type="ORF">GCM10023215_44500</name>
</gene>
<proteinExistence type="predicted"/>
<keyword evidence="2" id="KW-1185">Reference proteome</keyword>
<sequence>MVEAVRASAADGQPSTLGLALGDVALDPVPLHAETSGPTWVVSASGSPAPVAALGTDSRTFTLCRA</sequence>